<feature type="region of interest" description="Disordered" evidence="1">
    <location>
        <begin position="440"/>
        <end position="472"/>
    </location>
</feature>
<accession>A0A5N6E898</accession>
<feature type="region of interest" description="Disordered" evidence="1">
    <location>
        <begin position="502"/>
        <end position="632"/>
    </location>
</feature>
<dbReference type="Proteomes" id="UP000326799">
    <property type="component" value="Unassembled WGS sequence"/>
</dbReference>
<feature type="compositionally biased region" description="Polar residues" evidence="1">
    <location>
        <begin position="521"/>
        <end position="541"/>
    </location>
</feature>
<feature type="region of interest" description="Disordered" evidence="1">
    <location>
        <begin position="335"/>
        <end position="385"/>
    </location>
</feature>
<evidence type="ECO:0000313" key="2">
    <source>
        <dbReference type="EMBL" id="KAB8212993.1"/>
    </source>
</evidence>
<organism evidence="2 3">
    <name type="scientific">Aspergillus novoparasiticus</name>
    <dbReference type="NCBI Taxonomy" id="986946"/>
    <lineage>
        <taxon>Eukaryota</taxon>
        <taxon>Fungi</taxon>
        <taxon>Dikarya</taxon>
        <taxon>Ascomycota</taxon>
        <taxon>Pezizomycotina</taxon>
        <taxon>Eurotiomycetes</taxon>
        <taxon>Eurotiomycetidae</taxon>
        <taxon>Eurotiales</taxon>
        <taxon>Aspergillaceae</taxon>
        <taxon>Aspergillus</taxon>
        <taxon>Aspergillus subgen. Circumdati</taxon>
    </lineage>
</organism>
<dbReference type="AlphaFoldDB" id="A0A5N6E898"/>
<feature type="compositionally biased region" description="Basic and acidic residues" evidence="1">
    <location>
        <begin position="576"/>
        <end position="592"/>
    </location>
</feature>
<protein>
    <submittedName>
        <fullName evidence="2">Uncharacterized protein</fullName>
    </submittedName>
</protein>
<feature type="compositionally biased region" description="Polar residues" evidence="1">
    <location>
        <begin position="593"/>
        <end position="627"/>
    </location>
</feature>
<proteinExistence type="predicted"/>
<sequence length="715" mass="81290">MVLSIRISKGLRDLAEKVDHLAERYPGGDDRVDSFINDSQFESTFCALWGDIPDKWKARLRTSQNRLYSQLRTTTQKVILDEKVESVIWDWATKPDEFYYRASVVPLDSSSNPACLDSIFSLIDYLDKQGFIDKVRRRLSLLFIAEIIDGWFTSISDIRMLVDSLIQRGFITKSRQDAEKRLPGLLKGGRRYKALADSLGGRGALIYLPNFGHSTYEEHFHPDGDDGERIIDLLRQTVPMAAKKKRNRTLSAHDVADIIYNHKFKELERGFIDDDILLQHERAAKDPVKRVRRKRKRAKYDTQENSNRTDQSQRPSPSSHLNDLFREELTALAVPPASAHKSLPTVQNSARDRTSEDLPEESPRSISRADVPQTSHARPHDCHSQSRTIHFLHDRQARYASDHSQVYHNLQKSKNLDKTPNQPTAPQTLQFFHYRFIHQPSPADSMQDPTRPPREYTSIEGRRNRYDVPPQALDGEQRGFIQTSTPYQFDHIPETEAHYVGSFDSMGEPQHTEKRADQPTAVGSIQTSHGQPLQNRPQSGSAPHIDVRFPSLHSTGPNNESNIHSPSINYQAARPESIDRSHQGHRTSHEQITEPTSLTQRENFSQTSSSIQYNSPIESTSQSSRYSHLNGRFNGATATTQQFQENLRSSPSHVPDPLANDVLMADNLDMDWMLCMDAYPATATNMASSEATEYRTENLDIGWSQVEGCYATASN</sequence>
<feature type="compositionally biased region" description="Polar residues" evidence="1">
    <location>
        <begin position="303"/>
        <end position="320"/>
    </location>
</feature>
<gene>
    <name evidence="2" type="ORF">BDV33DRAFT_185689</name>
</gene>
<dbReference type="EMBL" id="ML733749">
    <property type="protein sequence ID" value="KAB8212993.1"/>
    <property type="molecule type" value="Genomic_DNA"/>
</dbReference>
<evidence type="ECO:0000313" key="3">
    <source>
        <dbReference type="Proteomes" id="UP000326799"/>
    </source>
</evidence>
<name>A0A5N6E898_9EURO</name>
<evidence type="ECO:0000256" key="1">
    <source>
        <dbReference type="SAM" id="MobiDB-lite"/>
    </source>
</evidence>
<feature type="region of interest" description="Disordered" evidence="1">
    <location>
        <begin position="285"/>
        <end position="320"/>
    </location>
</feature>
<keyword evidence="3" id="KW-1185">Reference proteome</keyword>
<reference evidence="2 3" key="1">
    <citation type="submission" date="2019-04" db="EMBL/GenBank/DDBJ databases">
        <title>Fungal friends and foes A comparative genomics study of 23 Aspergillus species from section Flavi.</title>
        <authorList>
            <consortium name="DOE Joint Genome Institute"/>
            <person name="Kjaerbolling I."/>
            <person name="Vesth T.C."/>
            <person name="Frisvad J.C."/>
            <person name="Nybo J.L."/>
            <person name="Theobald S."/>
            <person name="Kildgaard S."/>
            <person name="Petersen T.I."/>
            <person name="Kuo A."/>
            <person name="Sato A."/>
            <person name="Lyhne E.K."/>
            <person name="Kogle M.E."/>
            <person name="Wiebenga A."/>
            <person name="Kun R.S."/>
            <person name="Lubbers R.J."/>
            <person name="Makela M.R."/>
            <person name="Barry K."/>
            <person name="Chovatia M."/>
            <person name="Clum A."/>
            <person name="Daum C."/>
            <person name="Haridas S."/>
            <person name="He G."/>
            <person name="LaButti K."/>
            <person name="Lipzen A."/>
            <person name="Mondo S."/>
            <person name="Pangilinan J."/>
            <person name="Riley R."/>
            <person name="Salamov A."/>
            <person name="Simmons B.A."/>
            <person name="Magnuson J.K."/>
            <person name="Henrissat B."/>
            <person name="Mortensen U.H."/>
            <person name="Larsen T.O."/>
            <person name="De vries R.P."/>
            <person name="Grigoriev I.V."/>
            <person name="Machida M."/>
            <person name="Baker S.E."/>
            <person name="Andersen M.R."/>
        </authorList>
    </citation>
    <scope>NUCLEOTIDE SEQUENCE [LARGE SCALE GENOMIC DNA]</scope>
    <source>
        <strain evidence="2 3">CBS 126849</strain>
    </source>
</reference>
<feature type="compositionally biased region" description="Polar residues" evidence="1">
    <location>
        <begin position="552"/>
        <end position="570"/>
    </location>
</feature>